<dbReference type="Proteomes" id="UP000253868">
    <property type="component" value="Chromosome"/>
</dbReference>
<evidence type="ECO:0000313" key="2">
    <source>
        <dbReference type="Proteomes" id="UP000253868"/>
    </source>
</evidence>
<organism evidence="1 2">
    <name type="scientific">Streptomyces paludis</name>
    <dbReference type="NCBI Taxonomy" id="2282738"/>
    <lineage>
        <taxon>Bacteria</taxon>
        <taxon>Bacillati</taxon>
        <taxon>Actinomycetota</taxon>
        <taxon>Actinomycetes</taxon>
        <taxon>Kitasatosporales</taxon>
        <taxon>Streptomycetaceae</taxon>
        <taxon>Streptomyces</taxon>
    </lineage>
</organism>
<name>A0A345HLC5_9ACTN</name>
<protein>
    <recommendedName>
        <fullName evidence="3">Bacterial Pleckstrin homology domain-containing protein</fullName>
    </recommendedName>
</protein>
<dbReference type="AlphaFoldDB" id="A0A345HLC5"/>
<dbReference type="RefSeq" id="WP_114658866.1">
    <property type="nucleotide sequence ID" value="NZ_CP031194.1"/>
</dbReference>
<dbReference type="EMBL" id="CP031194">
    <property type="protein sequence ID" value="AXG77499.1"/>
    <property type="molecule type" value="Genomic_DNA"/>
</dbReference>
<keyword evidence="2" id="KW-1185">Reference proteome</keyword>
<proteinExistence type="predicted"/>
<dbReference type="OrthoDB" id="530515at2"/>
<evidence type="ECO:0000313" key="1">
    <source>
        <dbReference type="EMBL" id="AXG77499.1"/>
    </source>
</evidence>
<sequence length="117" mass="13112">MALAETTPAALVIRLEGLRRTFGRRRPLTIPWANVQQVYADERVARAYPGARWGVATHFPGVITLGSFRRAGRRTFWDVRDPARAIVVELSGEKYDRLVLEVADPARTLAAIEGARR</sequence>
<evidence type="ECO:0008006" key="3">
    <source>
        <dbReference type="Google" id="ProtNLM"/>
    </source>
</evidence>
<dbReference type="KEGG" id="spad:DVK44_07090"/>
<accession>A0A345HLC5</accession>
<gene>
    <name evidence="1" type="ORF">DVK44_07090</name>
</gene>
<reference evidence="2" key="1">
    <citation type="submission" date="2018-07" db="EMBL/GenBank/DDBJ databases">
        <authorList>
            <person name="Zhao J."/>
        </authorList>
    </citation>
    <scope>NUCLEOTIDE SEQUENCE [LARGE SCALE GENOMIC DNA]</scope>
    <source>
        <strain evidence="2">GSSD-12</strain>
    </source>
</reference>